<dbReference type="InterPro" id="IPR007627">
    <property type="entry name" value="RNA_pol_sigma70_r2"/>
</dbReference>
<dbReference type="PANTHER" id="PTHR43133:SF46">
    <property type="entry name" value="RNA POLYMERASE SIGMA-70 FACTOR ECF SUBFAMILY"/>
    <property type="match status" value="1"/>
</dbReference>
<dbReference type="Gene3D" id="1.10.10.10">
    <property type="entry name" value="Winged helix-like DNA-binding domain superfamily/Winged helix DNA-binding domain"/>
    <property type="match status" value="1"/>
</dbReference>
<dbReference type="AlphaFoldDB" id="A0AAI8G6I2"/>
<keyword evidence="4" id="KW-0804">Transcription</keyword>
<evidence type="ECO:0000256" key="5">
    <source>
        <dbReference type="SAM" id="Phobius"/>
    </source>
</evidence>
<dbReference type="PANTHER" id="PTHR43133">
    <property type="entry name" value="RNA POLYMERASE ECF-TYPE SIGMA FACTO"/>
    <property type="match status" value="1"/>
</dbReference>
<dbReference type="KEGG" id="mod:AS202_18040"/>
<dbReference type="Proteomes" id="UP000069030">
    <property type="component" value="Chromosome"/>
</dbReference>
<protein>
    <submittedName>
        <fullName evidence="8">RNA polymerase subunit sigma-70</fullName>
    </submittedName>
</protein>
<dbReference type="InterPro" id="IPR013325">
    <property type="entry name" value="RNA_pol_sigma_r2"/>
</dbReference>
<dbReference type="Pfam" id="PF08281">
    <property type="entry name" value="Sigma70_r4_2"/>
    <property type="match status" value="1"/>
</dbReference>
<dbReference type="Pfam" id="PF04542">
    <property type="entry name" value="Sigma70_r2"/>
    <property type="match status" value="1"/>
</dbReference>
<keyword evidence="2" id="KW-0805">Transcription regulation</keyword>
<dbReference type="InterPro" id="IPR013324">
    <property type="entry name" value="RNA_pol_sigma_r3/r4-like"/>
</dbReference>
<dbReference type="SUPFAM" id="SSF88659">
    <property type="entry name" value="Sigma3 and sigma4 domains of RNA polymerase sigma factors"/>
    <property type="match status" value="1"/>
</dbReference>
<keyword evidence="5" id="KW-1133">Transmembrane helix</keyword>
<feature type="transmembrane region" description="Helical" evidence="5">
    <location>
        <begin position="161"/>
        <end position="180"/>
    </location>
</feature>
<evidence type="ECO:0000313" key="9">
    <source>
        <dbReference type="Proteomes" id="UP000069030"/>
    </source>
</evidence>
<proteinExistence type="inferred from homology"/>
<sequence>MTNKDRFVNNLYTSYWESLYIYANNLTQNTAQTEDIIQEVFIDLWKRFDTLHIENFKAYLYTAVKYKCLEYLRNRKFTSVELETAYEALSEFELLTVEEQEQFKLYLLEQVKLKAAEILPEKCLEIFQLRYYSLKSYSEIAQLLNLSENTVKNQLNKALSLLRANLSYSIEAFFFFLLFVK</sequence>
<dbReference type="Gene3D" id="1.10.1740.10">
    <property type="match status" value="1"/>
</dbReference>
<dbReference type="EMBL" id="CP013690">
    <property type="protein sequence ID" value="ALU27931.1"/>
    <property type="molecule type" value="Genomic_DNA"/>
</dbReference>
<dbReference type="InterPro" id="IPR013249">
    <property type="entry name" value="RNA_pol_sigma70_r4_t2"/>
</dbReference>
<dbReference type="SUPFAM" id="SSF88946">
    <property type="entry name" value="Sigma2 domain of RNA polymerase sigma factors"/>
    <property type="match status" value="1"/>
</dbReference>
<keyword evidence="5" id="KW-0812">Transmembrane</keyword>
<keyword evidence="5" id="KW-0472">Membrane</keyword>
<comment type="similarity">
    <text evidence="1">Belongs to the sigma-70 factor family. ECF subfamily.</text>
</comment>
<name>A0AAI8G6I2_9FLAO</name>
<dbReference type="NCBIfam" id="TIGR02937">
    <property type="entry name" value="sigma70-ECF"/>
    <property type="match status" value="1"/>
</dbReference>
<dbReference type="GO" id="GO:0016987">
    <property type="term" value="F:sigma factor activity"/>
    <property type="evidence" value="ECO:0007669"/>
    <property type="project" value="UniProtKB-KW"/>
</dbReference>
<evidence type="ECO:0000256" key="3">
    <source>
        <dbReference type="ARBA" id="ARBA00023082"/>
    </source>
</evidence>
<keyword evidence="3" id="KW-0731">Sigma factor</keyword>
<gene>
    <name evidence="8" type="ORF">AS202_18040</name>
</gene>
<dbReference type="GO" id="GO:0006352">
    <property type="term" value="P:DNA-templated transcription initiation"/>
    <property type="evidence" value="ECO:0007669"/>
    <property type="project" value="InterPro"/>
</dbReference>
<dbReference type="CDD" id="cd06171">
    <property type="entry name" value="Sigma70_r4"/>
    <property type="match status" value="1"/>
</dbReference>
<evidence type="ECO:0000259" key="6">
    <source>
        <dbReference type="Pfam" id="PF04542"/>
    </source>
</evidence>
<feature type="domain" description="RNA polymerase sigma factor 70 region 4 type 2" evidence="7">
    <location>
        <begin position="116"/>
        <end position="160"/>
    </location>
</feature>
<accession>A0AAI8G6I2</accession>
<dbReference type="InterPro" id="IPR014284">
    <property type="entry name" value="RNA_pol_sigma-70_dom"/>
</dbReference>
<evidence type="ECO:0000256" key="1">
    <source>
        <dbReference type="ARBA" id="ARBA00010641"/>
    </source>
</evidence>
<dbReference type="InterPro" id="IPR036388">
    <property type="entry name" value="WH-like_DNA-bd_sf"/>
</dbReference>
<dbReference type="GO" id="GO:0003677">
    <property type="term" value="F:DNA binding"/>
    <property type="evidence" value="ECO:0007669"/>
    <property type="project" value="InterPro"/>
</dbReference>
<feature type="domain" description="RNA polymerase sigma-70 region 2" evidence="6">
    <location>
        <begin position="11"/>
        <end position="76"/>
    </location>
</feature>
<evidence type="ECO:0000313" key="8">
    <source>
        <dbReference type="EMBL" id="ALU27931.1"/>
    </source>
</evidence>
<evidence type="ECO:0000256" key="2">
    <source>
        <dbReference type="ARBA" id="ARBA00023015"/>
    </source>
</evidence>
<reference evidence="8 9" key="1">
    <citation type="journal article" date="2016" name="J. Zhejiang Univ. Sci. B">
        <title>Antibiotic resistance mechanisms of Myroides sp.</title>
        <authorList>
            <person name="Hu S."/>
            <person name="Yuan S."/>
            <person name="Qu H."/>
            <person name="Jiang T."/>
            <person name="Zhou Y."/>
            <person name="Wang M."/>
            <person name="Ming D."/>
        </authorList>
    </citation>
    <scope>NUCLEOTIDE SEQUENCE [LARGE SCALE GENOMIC DNA]</scope>
    <source>
        <strain evidence="8 9">PR63039</strain>
    </source>
</reference>
<evidence type="ECO:0000256" key="4">
    <source>
        <dbReference type="ARBA" id="ARBA00023163"/>
    </source>
</evidence>
<dbReference type="InterPro" id="IPR039425">
    <property type="entry name" value="RNA_pol_sigma-70-like"/>
</dbReference>
<evidence type="ECO:0000259" key="7">
    <source>
        <dbReference type="Pfam" id="PF08281"/>
    </source>
</evidence>
<dbReference type="RefSeq" id="WP_058699817.1">
    <property type="nucleotide sequence ID" value="NZ_CP013690.1"/>
</dbReference>
<organism evidence="8 9">
    <name type="scientific">Myroides odoratimimus</name>
    <dbReference type="NCBI Taxonomy" id="76832"/>
    <lineage>
        <taxon>Bacteria</taxon>
        <taxon>Pseudomonadati</taxon>
        <taxon>Bacteroidota</taxon>
        <taxon>Flavobacteriia</taxon>
        <taxon>Flavobacteriales</taxon>
        <taxon>Flavobacteriaceae</taxon>
        <taxon>Myroides</taxon>
    </lineage>
</organism>